<protein>
    <recommendedName>
        <fullName evidence="1">TLDc domain-containing protein</fullName>
    </recommendedName>
</protein>
<evidence type="ECO:0000313" key="3">
    <source>
        <dbReference type="EMBL" id="CAD8093588.1"/>
    </source>
</evidence>
<evidence type="ECO:0000313" key="2">
    <source>
        <dbReference type="EMBL" id="CAD8093584.1"/>
    </source>
</evidence>
<keyword evidence="4" id="KW-1185">Reference proteome</keyword>
<feature type="domain" description="TLDc" evidence="1">
    <location>
        <begin position="1"/>
        <end position="84"/>
    </location>
</feature>
<dbReference type="EMBL" id="CAJJDN010000061">
    <property type="protein sequence ID" value="CAD8093588.1"/>
    <property type="molecule type" value="Genomic_DNA"/>
</dbReference>
<dbReference type="EMBL" id="CAJJDN010000061">
    <property type="protein sequence ID" value="CAD8093584.1"/>
    <property type="molecule type" value="Genomic_DNA"/>
</dbReference>
<proteinExistence type="predicted"/>
<gene>
    <name evidence="2" type="ORF">PSON_ATCC_30995.1.T0610043</name>
    <name evidence="3" type="ORF">PSON_ATCC_30995.1.T0610045</name>
</gene>
<evidence type="ECO:0000313" key="4">
    <source>
        <dbReference type="Proteomes" id="UP000692954"/>
    </source>
</evidence>
<dbReference type="Proteomes" id="UP000692954">
    <property type="component" value="Unassembled WGS sequence"/>
</dbReference>
<dbReference type="AlphaFoldDB" id="A0A8S1NLV1"/>
<dbReference type="PROSITE" id="PS51886">
    <property type="entry name" value="TLDC"/>
    <property type="match status" value="1"/>
</dbReference>
<reference evidence="3" key="1">
    <citation type="submission" date="2021-01" db="EMBL/GenBank/DDBJ databases">
        <authorList>
            <consortium name="Genoscope - CEA"/>
            <person name="William W."/>
        </authorList>
    </citation>
    <scope>NUCLEOTIDE SEQUENCE</scope>
</reference>
<dbReference type="Pfam" id="PF07534">
    <property type="entry name" value="TLD"/>
    <property type="match status" value="1"/>
</dbReference>
<organism evidence="3 4">
    <name type="scientific">Paramecium sonneborni</name>
    <dbReference type="NCBI Taxonomy" id="65129"/>
    <lineage>
        <taxon>Eukaryota</taxon>
        <taxon>Sar</taxon>
        <taxon>Alveolata</taxon>
        <taxon>Ciliophora</taxon>
        <taxon>Intramacronucleata</taxon>
        <taxon>Oligohymenophorea</taxon>
        <taxon>Peniculida</taxon>
        <taxon>Parameciidae</taxon>
        <taxon>Paramecium</taxon>
    </lineage>
</organism>
<evidence type="ECO:0000259" key="1">
    <source>
        <dbReference type="PROSITE" id="PS51886"/>
    </source>
</evidence>
<dbReference type="InterPro" id="IPR006571">
    <property type="entry name" value="TLDc_dom"/>
</dbReference>
<sequence>MDKENLLMIFKSQSGNIFGAYTPLKWIYVDKYITDPSCNSFLFSYTHKSIHQNKKDEIALDIRRDDGPRFSVDLNLDGDFENGY</sequence>
<name>A0A8S1NLV1_9CILI</name>
<accession>A0A8S1NLV1</accession>
<comment type="caution">
    <text evidence="3">The sequence shown here is derived from an EMBL/GenBank/DDBJ whole genome shotgun (WGS) entry which is preliminary data.</text>
</comment>